<evidence type="ECO:0000256" key="1">
    <source>
        <dbReference type="SAM" id="MobiDB-lite"/>
    </source>
</evidence>
<protein>
    <submittedName>
        <fullName evidence="2">Uncharacterized protein</fullName>
    </submittedName>
</protein>
<reference evidence="2 3" key="1">
    <citation type="submission" date="2024-10" db="EMBL/GenBank/DDBJ databases">
        <title>The Natural Products Discovery Center: Release of the First 8490 Sequenced Strains for Exploring Actinobacteria Biosynthetic Diversity.</title>
        <authorList>
            <person name="Kalkreuter E."/>
            <person name="Kautsar S.A."/>
            <person name="Yang D."/>
            <person name="Bader C.D."/>
            <person name="Teijaro C.N."/>
            <person name="Fluegel L."/>
            <person name="Davis C.M."/>
            <person name="Simpson J.R."/>
            <person name="Lauterbach L."/>
            <person name="Steele A.D."/>
            <person name="Gui C."/>
            <person name="Meng S."/>
            <person name="Li G."/>
            <person name="Viehrig K."/>
            <person name="Ye F."/>
            <person name="Su P."/>
            <person name="Kiefer A.F."/>
            <person name="Nichols A."/>
            <person name="Cepeda A.J."/>
            <person name="Yan W."/>
            <person name="Fan B."/>
            <person name="Jiang Y."/>
            <person name="Adhikari A."/>
            <person name="Zheng C.-J."/>
            <person name="Schuster L."/>
            <person name="Cowan T.M."/>
            <person name="Smanski M.J."/>
            <person name="Chevrette M.G."/>
            <person name="De Carvalho L.P.S."/>
            <person name="Shen B."/>
        </authorList>
    </citation>
    <scope>NUCLEOTIDE SEQUENCE [LARGE SCALE GENOMIC DNA]</scope>
    <source>
        <strain evidence="2 3">NPDC003029</strain>
    </source>
</reference>
<evidence type="ECO:0000313" key="2">
    <source>
        <dbReference type="EMBL" id="MFF3343244.1"/>
    </source>
</evidence>
<proteinExistence type="predicted"/>
<feature type="region of interest" description="Disordered" evidence="1">
    <location>
        <begin position="146"/>
        <end position="165"/>
    </location>
</feature>
<dbReference type="Proteomes" id="UP001601976">
    <property type="component" value="Unassembled WGS sequence"/>
</dbReference>
<name>A0ABW6RNU4_9ACTN</name>
<gene>
    <name evidence="2" type="ORF">ACFYWW_31875</name>
</gene>
<sequence>MEIRRSGRPPQPADFGDFPALIARTVSDLTTDERHVLRSVSLLDAFSLPLATQVAGLAHDAAALRLTERPFIRDDPAGLWPFHLHQVVRSAIRHAEDHTDDRWSQQDWQRAAMRALTALGHEWNHGPRRDRAMLIGCLRQGPTKLRREPARRLGRQGALTRSLGA</sequence>
<comment type="caution">
    <text evidence="2">The sequence shown here is derived from an EMBL/GenBank/DDBJ whole genome shotgun (WGS) entry which is preliminary data.</text>
</comment>
<keyword evidence="3" id="KW-1185">Reference proteome</keyword>
<dbReference type="RefSeq" id="WP_387898938.1">
    <property type="nucleotide sequence ID" value="NZ_JBIAPK010000013.1"/>
</dbReference>
<accession>A0ABW6RNU4</accession>
<evidence type="ECO:0000313" key="3">
    <source>
        <dbReference type="Proteomes" id="UP001601976"/>
    </source>
</evidence>
<organism evidence="2 3">
    <name type="scientific">Streptomyces flavidovirens</name>
    <dbReference type="NCBI Taxonomy" id="67298"/>
    <lineage>
        <taxon>Bacteria</taxon>
        <taxon>Bacillati</taxon>
        <taxon>Actinomycetota</taxon>
        <taxon>Actinomycetes</taxon>
        <taxon>Kitasatosporales</taxon>
        <taxon>Streptomycetaceae</taxon>
        <taxon>Streptomyces</taxon>
    </lineage>
</organism>
<dbReference type="EMBL" id="JBIAPK010000013">
    <property type="protein sequence ID" value="MFF3343244.1"/>
    <property type="molecule type" value="Genomic_DNA"/>
</dbReference>